<gene>
    <name evidence="4" type="ORF">GCM10010994_06810</name>
</gene>
<dbReference type="RefSeq" id="WP_188607682.1">
    <property type="nucleotide sequence ID" value="NZ_BMGG01000001.1"/>
</dbReference>
<evidence type="ECO:0000259" key="2">
    <source>
        <dbReference type="Pfam" id="PF00156"/>
    </source>
</evidence>
<dbReference type="InterPro" id="IPR000836">
    <property type="entry name" value="PRTase_dom"/>
</dbReference>
<comment type="caution">
    <text evidence="4">The sequence shown here is derived from an EMBL/GenBank/DDBJ whole genome shotgun (WGS) entry which is preliminary data.</text>
</comment>
<evidence type="ECO:0000313" key="4">
    <source>
        <dbReference type="EMBL" id="GGC50308.1"/>
    </source>
</evidence>
<keyword evidence="5" id="KW-1185">Reference proteome</keyword>
<dbReference type="Pfam" id="PF18912">
    <property type="entry name" value="DZR_2"/>
    <property type="match status" value="1"/>
</dbReference>
<reference evidence="4" key="1">
    <citation type="journal article" date="2014" name="Int. J. Syst. Evol. Microbiol.">
        <title>Complete genome sequence of Corynebacterium casei LMG S-19264T (=DSM 44701T), isolated from a smear-ripened cheese.</title>
        <authorList>
            <consortium name="US DOE Joint Genome Institute (JGI-PGF)"/>
            <person name="Walter F."/>
            <person name="Albersmeier A."/>
            <person name="Kalinowski J."/>
            <person name="Ruckert C."/>
        </authorList>
    </citation>
    <scope>NUCLEOTIDE SEQUENCE</scope>
    <source>
        <strain evidence="4">CGMCC 1.12919</strain>
    </source>
</reference>
<reference evidence="4" key="2">
    <citation type="submission" date="2020-09" db="EMBL/GenBank/DDBJ databases">
        <authorList>
            <person name="Sun Q."/>
            <person name="Zhou Y."/>
        </authorList>
    </citation>
    <scope>NUCLEOTIDE SEQUENCE</scope>
    <source>
        <strain evidence="4">CGMCC 1.12919</strain>
    </source>
</reference>
<dbReference type="Pfam" id="PF00156">
    <property type="entry name" value="Pribosyltran"/>
    <property type="match status" value="1"/>
</dbReference>
<dbReference type="Proteomes" id="UP000637002">
    <property type="component" value="Unassembled WGS sequence"/>
</dbReference>
<organism evidence="4 5">
    <name type="scientific">Chelatococcus reniformis</name>
    <dbReference type="NCBI Taxonomy" id="1494448"/>
    <lineage>
        <taxon>Bacteria</taxon>
        <taxon>Pseudomonadati</taxon>
        <taxon>Pseudomonadota</taxon>
        <taxon>Alphaproteobacteria</taxon>
        <taxon>Hyphomicrobiales</taxon>
        <taxon>Chelatococcaceae</taxon>
        <taxon>Chelatococcus</taxon>
    </lineage>
</organism>
<accession>A0A916TXZ6</accession>
<evidence type="ECO:0000256" key="1">
    <source>
        <dbReference type="ARBA" id="ARBA00008007"/>
    </source>
</evidence>
<proteinExistence type="inferred from homology"/>
<dbReference type="CDD" id="cd06223">
    <property type="entry name" value="PRTases_typeI"/>
    <property type="match status" value="1"/>
</dbReference>
<evidence type="ECO:0000259" key="3">
    <source>
        <dbReference type="Pfam" id="PF18912"/>
    </source>
</evidence>
<comment type="similarity">
    <text evidence="1">Belongs to the ComF/GntX family.</text>
</comment>
<dbReference type="InterPro" id="IPR029057">
    <property type="entry name" value="PRTase-like"/>
</dbReference>
<evidence type="ECO:0000313" key="5">
    <source>
        <dbReference type="Proteomes" id="UP000637002"/>
    </source>
</evidence>
<dbReference type="SUPFAM" id="SSF53271">
    <property type="entry name" value="PRTase-like"/>
    <property type="match status" value="1"/>
</dbReference>
<name>A0A916TXZ6_9HYPH</name>
<dbReference type="PANTHER" id="PTHR47505:SF1">
    <property type="entry name" value="DNA UTILIZATION PROTEIN YHGH"/>
    <property type="match status" value="1"/>
</dbReference>
<feature type="domain" description="Double zinc ribbon" evidence="3">
    <location>
        <begin position="31"/>
        <end position="77"/>
    </location>
</feature>
<protein>
    <submittedName>
        <fullName evidence="4">Amidophosphoribosyltransferase</fullName>
    </submittedName>
</protein>
<dbReference type="Gene3D" id="3.40.50.2020">
    <property type="match status" value="1"/>
</dbReference>
<dbReference type="AlphaFoldDB" id="A0A916TXZ6"/>
<dbReference type="PANTHER" id="PTHR47505">
    <property type="entry name" value="DNA UTILIZATION PROTEIN YHGH"/>
    <property type="match status" value="1"/>
</dbReference>
<dbReference type="InterPro" id="IPR051910">
    <property type="entry name" value="ComF/GntX_DNA_util-trans"/>
</dbReference>
<dbReference type="InterPro" id="IPR044005">
    <property type="entry name" value="DZR_2"/>
</dbReference>
<sequence>MPVDEAPRSRPAARAALARAAAVLIGTGRGALDLVYPPACVHCRGATAEPHALCAACWGGLAFIERPYCERLGTPFAVDYGGPLLSPAAIADPPVFARARAAARYDGIARDLLHELKYNDRPELARLLGRLMASAGRELVADADLIVPVPLHRLRLWSRRFNQAALLAAVVSRLTGVASDPAVLVRRKRTRAQVGLTRAERGANLQGAFGVPDEARPRLEGRRAILLDDVLTTGATVNAAARALLRGGAVAVDVLTFARVVRDGV</sequence>
<dbReference type="EMBL" id="BMGG01000001">
    <property type="protein sequence ID" value="GGC50308.1"/>
    <property type="molecule type" value="Genomic_DNA"/>
</dbReference>
<feature type="domain" description="Phosphoribosyltransferase" evidence="2">
    <location>
        <begin position="204"/>
        <end position="256"/>
    </location>
</feature>